<gene>
    <name evidence="1" type="ORF">GCM10011573_16960</name>
</gene>
<name>A0ABQ1NYU4_9ENTE</name>
<evidence type="ECO:0000313" key="1">
    <source>
        <dbReference type="EMBL" id="GGC87911.1"/>
    </source>
</evidence>
<protein>
    <submittedName>
        <fullName evidence="1">Uncharacterized protein</fullName>
    </submittedName>
</protein>
<dbReference type="RefSeq" id="WP_157894252.1">
    <property type="nucleotide sequence ID" value="NZ_BMKI01000002.1"/>
</dbReference>
<reference evidence="2" key="1">
    <citation type="journal article" date="2019" name="Int. J. Syst. Evol. Microbiol.">
        <title>The Global Catalogue of Microorganisms (GCM) 10K type strain sequencing project: providing services to taxonomists for standard genome sequencing and annotation.</title>
        <authorList>
            <consortium name="The Broad Institute Genomics Platform"/>
            <consortium name="The Broad Institute Genome Sequencing Center for Infectious Disease"/>
            <person name="Wu L."/>
            <person name="Ma J."/>
        </authorList>
    </citation>
    <scope>NUCLEOTIDE SEQUENCE [LARGE SCALE GENOMIC DNA]</scope>
    <source>
        <strain evidence="2">CGMCC 1.15942</strain>
    </source>
</reference>
<sequence length="55" mass="6574">MKSEDLLFEMKQRENHKIVLMNQYPVDHPFHIVHSAEAVVIAELIDWVLENEEKE</sequence>
<accession>A0ABQ1NYU4</accession>
<comment type="caution">
    <text evidence="1">The sequence shown here is derived from an EMBL/GenBank/DDBJ whole genome shotgun (WGS) entry which is preliminary data.</text>
</comment>
<proteinExistence type="predicted"/>
<keyword evidence="2" id="KW-1185">Reference proteome</keyword>
<dbReference type="EMBL" id="BMKI01000002">
    <property type="protein sequence ID" value="GGC87911.1"/>
    <property type="molecule type" value="Genomic_DNA"/>
</dbReference>
<organism evidence="1 2">
    <name type="scientific">Enterococcus wangshanyuanii</name>
    <dbReference type="NCBI Taxonomy" id="2005703"/>
    <lineage>
        <taxon>Bacteria</taxon>
        <taxon>Bacillati</taxon>
        <taxon>Bacillota</taxon>
        <taxon>Bacilli</taxon>
        <taxon>Lactobacillales</taxon>
        <taxon>Enterococcaceae</taxon>
        <taxon>Enterococcus</taxon>
    </lineage>
</organism>
<evidence type="ECO:0000313" key="2">
    <source>
        <dbReference type="Proteomes" id="UP000630615"/>
    </source>
</evidence>
<dbReference type="Proteomes" id="UP000630615">
    <property type="component" value="Unassembled WGS sequence"/>
</dbReference>